<organism evidence="1 2">
    <name type="scientific">Cardiocondyla obscurior</name>
    <dbReference type="NCBI Taxonomy" id="286306"/>
    <lineage>
        <taxon>Eukaryota</taxon>
        <taxon>Metazoa</taxon>
        <taxon>Ecdysozoa</taxon>
        <taxon>Arthropoda</taxon>
        <taxon>Hexapoda</taxon>
        <taxon>Insecta</taxon>
        <taxon>Pterygota</taxon>
        <taxon>Neoptera</taxon>
        <taxon>Endopterygota</taxon>
        <taxon>Hymenoptera</taxon>
        <taxon>Apocrita</taxon>
        <taxon>Aculeata</taxon>
        <taxon>Formicoidea</taxon>
        <taxon>Formicidae</taxon>
        <taxon>Myrmicinae</taxon>
        <taxon>Cardiocondyla</taxon>
    </lineage>
</organism>
<evidence type="ECO:0000313" key="1">
    <source>
        <dbReference type="EMBL" id="KAL0121433.1"/>
    </source>
</evidence>
<protein>
    <recommendedName>
        <fullName evidence="3">Secreted protein</fullName>
    </recommendedName>
</protein>
<name>A0AAW2G169_9HYME</name>
<keyword evidence="2" id="KW-1185">Reference proteome</keyword>
<dbReference type="AlphaFoldDB" id="A0AAW2G169"/>
<comment type="caution">
    <text evidence="1">The sequence shown here is derived from an EMBL/GenBank/DDBJ whole genome shotgun (WGS) entry which is preliminary data.</text>
</comment>
<evidence type="ECO:0008006" key="3">
    <source>
        <dbReference type="Google" id="ProtNLM"/>
    </source>
</evidence>
<reference evidence="1 2" key="1">
    <citation type="submission" date="2023-03" db="EMBL/GenBank/DDBJ databases">
        <title>High recombination rates correlate with genetic variation in Cardiocondyla obscurior ants.</title>
        <authorList>
            <person name="Errbii M."/>
        </authorList>
    </citation>
    <scope>NUCLEOTIDE SEQUENCE [LARGE SCALE GENOMIC DNA]</scope>
    <source>
        <strain evidence="1">Alpha-2009</strain>
        <tissue evidence="1">Whole body</tissue>
    </source>
</reference>
<accession>A0AAW2G169</accession>
<sequence length="92" mass="11123">MCVCVFVCVHKFLFHFINQSGRRTDFREGSKWSPYKIVTKCSVIRRRPDWPNNVEFSFALASYSFFKRQYTIFLPDERRMIKLISKLLQIFC</sequence>
<evidence type="ECO:0000313" key="2">
    <source>
        <dbReference type="Proteomes" id="UP001430953"/>
    </source>
</evidence>
<gene>
    <name evidence="1" type="ORF">PUN28_006740</name>
</gene>
<proteinExistence type="predicted"/>
<dbReference type="EMBL" id="JADYXP020000006">
    <property type="protein sequence ID" value="KAL0121433.1"/>
    <property type="molecule type" value="Genomic_DNA"/>
</dbReference>
<dbReference type="Proteomes" id="UP001430953">
    <property type="component" value="Unassembled WGS sequence"/>
</dbReference>